<dbReference type="PANTHER" id="PTHR32251">
    <property type="entry name" value="3-OXO-5-ALPHA-STEROID 4-DEHYDROGENASE"/>
    <property type="match status" value="1"/>
</dbReference>
<evidence type="ECO:0000313" key="3">
    <source>
        <dbReference type="Proteomes" id="UP001321749"/>
    </source>
</evidence>
<evidence type="ECO:0000256" key="1">
    <source>
        <dbReference type="SAM" id="Phobius"/>
    </source>
</evidence>
<dbReference type="Pfam" id="PF06966">
    <property type="entry name" value="DUF1295"/>
    <property type="match status" value="1"/>
</dbReference>
<dbReference type="EMBL" id="MU865014">
    <property type="protein sequence ID" value="KAK4460347.1"/>
    <property type="molecule type" value="Genomic_DNA"/>
</dbReference>
<comment type="caution">
    <text evidence="2">The sequence shown here is derived from an EMBL/GenBank/DDBJ whole genome shotgun (WGS) entry which is preliminary data.</text>
</comment>
<sequence length="357" mass="41041">MTLPIIKTLEDCADFSKTVEPFLPQLYSFPARLLDAIKGDESFLKLYATTNPLISGFAISLILGAVFLVAADINGNYSQVDRFWSLLPTFYIAHFDAWARLAGIPSKRLDLLLLWSTVWSARLTFNYWRKGGYGIGHEDYRWEIIRQHVPKWAFHIFNWTFISFYQSALLYSIAAPAYIILLTSRIEPEITSSDVAYLSIQLGLILTEYIADHQQWVYQSAKKQYQQSSRVPSGFKQADLDRGFITSGLWGRSRHPNFAAEQSIWFFLYQWSCYASKTLYSWAGVGAALLILLFQGSTWFTEYITSGKYPEYRDYQREVGMFVPLGFSSYKGPGVKVPKVIRTSELAKKMEQNKKQK</sequence>
<dbReference type="InterPro" id="IPR010721">
    <property type="entry name" value="UstE-like"/>
</dbReference>
<feature type="transmembrane region" description="Helical" evidence="1">
    <location>
        <begin position="279"/>
        <end position="300"/>
    </location>
</feature>
<name>A0AAV9HIF8_9PEZI</name>
<dbReference type="GO" id="GO:0016020">
    <property type="term" value="C:membrane"/>
    <property type="evidence" value="ECO:0007669"/>
    <property type="project" value="TreeGrafter"/>
</dbReference>
<keyword evidence="3" id="KW-1185">Reference proteome</keyword>
<keyword evidence="1" id="KW-1133">Transmembrane helix</keyword>
<accession>A0AAV9HIF8</accession>
<proteinExistence type="predicted"/>
<evidence type="ECO:0000313" key="2">
    <source>
        <dbReference type="EMBL" id="KAK4460347.1"/>
    </source>
</evidence>
<dbReference type="AlphaFoldDB" id="A0AAV9HIF8"/>
<keyword evidence="1" id="KW-0812">Transmembrane</keyword>
<keyword evidence="1" id="KW-0472">Membrane</keyword>
<reference evidence="2" key="1">
    <citation type="journal article" date="2023" name="Mol. Phylogenet. Evol.">
        <title>Genome-scale phylogeny and comparative genomics of the fungal order Sordariales.</title>
        <authorList>
            <person name="Hensen N."/>
            <person name="Bonometti L."/>
            <person name="Westerberg I."/>
            <person name="Brannstrom I.O."/>
            <person name="Guillou S."/>
            <person name="Cros-Aarteil S."/>
            <person name="Calhoun S."/>
            <person name="Haridas S."/>
            <person name="Kuo A."/>
            <person name="Mondo S."/>
            <person name="Pangilinan J."/>
            <person name="Riley R."/>
            <person name="LaButti K."/>
            <person name="Andreopoulos B."/>
            <person name="Lipzen A."/>
            <person name="Chen C."/>
            <person name="Yan M."/>
            <person name="Daum C."/>
            <person name="Ng V."/>
            <person name="Clum A."/>
            <person name="Steindorff A."/>
            <person name="Ohm R.A."/>
            <person name="Martin F."/>
            <person name="Silar P."/>
            <person name="Natvig D.O."/>
            <person name="Lalanne C."/>
            <person name="Gautier V."/>
            <person name="Ament-Velasquez S.L."/>
            <person name="Kruys A."/>
            <person name="Hutchinson M.I."/>
            <person name="Powell A.J."/>
            <person name="Barry K."/>
            <person name="Miller A.N."/>
            <person name="Grigoriev I.V."/>
            <person name="Debuchy R."/>
            <person name="Gladieux P."/>
            <person name="Hiltunen Thoren M."/>
            <person name="Johannesson H."/>
        </authorList>
    </citation>
    <scope>NUCLEOTIDE SEQUENCE</scope>
    <source>
        <strain evidence="2">PSN324</strain>
    </source>
</reference>
<organism evidence="2 3">
    <name type="scientific">Cladorrhinum samala</name>
    <dbReference type="NCBI Taxonomy" id="585594"/>
    <lineage>
        <taxon>Eukaryota</taxon>
        <taxon>Fungi</taxon>
        <taxon>Dikarya</taxon>
        <taxon>Ascomycota</taxon>
        <taxon>Pezizomycotina</taxon>
        <taxon>Sordariomycetes</taxon>
        <taxon>Sordariomycetidae</taxon>
        <taxon>Sordariales</taxon>
        <taxon>Podosporaceae</taxon>
        <taxon>Cladorrhinum</taxon>
    </lineage>
</organism>
<dbReference type="PANTHER" id="PTHR32251:SF23">
    <property type="entry name" value="3-OXO-5-ALPHA-STEROID 4-DEHYDROGENASE (DUF1295)"/>
    <property type="match status" value="1"/>
</dbReference>
<feature type="transmembrane region" description="Helical" evidence="1">
    <location>
        <begin position="53"/>
        <end position="71"/>
    </location>
</feature>
<dbReference type="Gene3D" id="1.20.120.1630">
    <property type="match status" value="1"/>
</dbReference>
<protein>
    <submittedName>
        <fullName evidence="2">Uncharacterized protein</fullName>
    </submittedName>
</protein>
<gene>
    <name evidence="2" type="ORF">QBC42DRAFT_272578</name>
</gene>
<dbReference type="Proteomes" id="UP001321749">
    <property type="component" value="Unassembled WGS sequence"/>
</dbReference>
<reference evidence="2" key="2">
    <citation type="submission" date="2023-06" db="EMBL/GenBank/DDBJ databases">
        <authorList>
            <consortium name="Lawrence Berkeley National Laboratory"/>
            <person name="Mondo S.J."/>
            <person name="Hensen N."/>
            <person name="Bonometti L."/>
            <person name="Westerberg I."/>
            <person name="Brannstrom I.O."/>
            <person name="Guillou S."/>
            <person name="Cros-Aarteil S."/>
            <person name="Calhoun S."/>
            <person name="Haridas S."/>
            <person name="Kuo A."/>
            <person name="Pangilinan J."/>
            <person name="Riley R."/>
            <person name="Labutti K."/>
            <person name="Andreopoulos B."/>
            <person name="Lipzen A."/>
            <person name="Chen C."/>
            <person name="Yanf M."/>
            <person name="Daum C."/>
            <person name="Ng V."/>
            <person name="Clum A."/>
            <person name="Steindorff A."/>
            <person name="Ohm R."/>
            <person name="Martin F."/>
            <person name="Silar P."/>
            <person name="Natvig D."/>
            <person name="Lalanne C."/>
            <person name="Gautier V."/>
            <person name="Ament-Velasquez S.L."/>
            <person name="Kruys A."/>
            <person name="Hutchinson M.I."/>
            <person name="Powell A.J."/>
            <person name="Barry K."/>
            <person name="Miller A.N."/>
            <person name="Grigoriev I.V."/>
            <person name="Debuchy R."/>
            <person name="Gladieux P."/>
            <person name="Thoren M.H."/>
            <person name="Johannesson H."/>
        </authorList>
    </citation>
    <scope>NUCLEOTIDE SEQUENCE</scope>
    <source>
        <strain evidence="2">PSN324</strain>
    </source>
</reference>
<feature type="transmembrane region" description="Helical" evidence="1">
    <location>
        <begin position="156"/>
        <end position="181"/>
    </location>
</feature>